<dbReference type="Pfam" id="PF00072">
    <property type="entry name" value="Response_reg"/>
    <property type="match status" value="1"/>
</dbReference>
<dbReference type="GO" id="GO:0006355">
    <property type="term" value="P:regulation of DNA-templated transcription"/>
    <property type="evidence" value="ECO:0007669"/>
    <property type="project" value="InterPro"/>
</dbReference>
<dbReference type="InterPro" id="IPR016032">
    <property type="entry name" value="Sig_transdc_resp-reg_C-effctor"/>
</dbReference>
<dbReference type="SUPFAM" id="SSF46894">
    <property type="entry name" value="C-terminal effector domain of the bipartite response regulators"/>
    <property type="match status" value="1"/>
</dbReference>
<feature type="domain" description="Response regulatory" evidence="5">
    <location>
        <begin position="14"/>
        <end position="130"/>
    </location>
</feature>
<dbReference type="SMART" id="SM00448">
    <property type="entry name" value="REC"/>
    <property type="match status" value="1"/>
</dbReference>
<dbReference type="InterPro" id="IPR000792">
    <property type="entry name" value="Tscrpt_reg_LuxR_C"/>
</dbReference>
<feature type="domain" description="HTH luxR-type" evidence="4">
    <location>
        <begin position="146"/>
        <end position="211"/>
    </location>
</feature>
<dbReference type="AlphaFoldDB" id="A0A6N9HGK2"/>
<feature type="modified residue" description="4-aspartylphosphate" evidence="3">
    <location>
        <position position="65"/>
    </location>
</feature>
<dbReference type="Gene3D" id="3.40.50.2300">
    <property type="match status" value="1"/>
</dbReference>
<dbReference type="GO" id="GO:0003677">
    <property type="term" value="F:DNA binding"/>
    <property type="evidence" value="ECO:0007669"/>
    <property type="project" value="UniProtKB-KW"/>
</dbReference>
<evidence type="ECO:0000313" key="7">
    <source>
        <dbReference type="Proteomes" id="UP000448575"/>
    </source>
</evidence>
<dbReference type="SUPFAM" id="SSF52172">
    <property type="entry name" value="CheY-like"/>
    <property type="match status" value="1"/>
</dbReference>
<dbReference type="CDD" id="cd17535">
    <property type="entry name" value="REC_NarL-like"/>
    <property type="match status" value="1"/>
</dbReference>
<dbReference type="InterPro" id="IPR039420">
    <property type="entry name" value="WalR-like"/>
</dbReference>
<dbReference type="InterPro" id="IPR011006">
    <property type="entry name" value="CheY-like_superfamily"/>
</dbReference>
<dbReference type="PROSITE" id="PS50110">
    <property type="entry name" value="RESPONSE_REGULATORY"/>
    <property type="match status" value="1"/>
</dbReference>
<dbReference type="CDD" id="cd06170">
    <property type="entry name" value="LuxR_C_like"/>
    <property type="match status" value="1"/>
</dbReference>
<reference evidence="6 7" key="1">
    <citation type="submission" date="2019-12" db="EMBL/GenBank/DDBJ databases">
        <title>Novel species isolated from a subtropical stream in China.</title>
        <authorList>
            <person name="Lu H."/>
        </authorList>
    </citation>
    <scope>NUCLEOTIDE SEQUENCE [LARGE SCALE GENOMIC DNA]</scope>
    <source>
        <strain evidence="6 7">DS3</strain>
    </source>
</reference>
<dbReference type="SMART" id="SM00421">
    <property type="entry name" value="HTH_LUXR"/>
    <property type="match status" value="1"/>
</dbReference>
<dbReference type="EMBL" id="WWCJ01000007">
    <property type="protein sequence ID" value="MYN02674.1"/>
    <property type="molecule type" value="Genomic_DNA"/>
</dbReference>
<evidence type="ECO:0000256" key="2">
    <source>
        <dbReference type="ARBA" id="ARBA00023125"/>
    </source>
</evidence>
<evidence type="ECO:0000259" key="4">
    <source>
        <dbReference type="PROSITE" id="PS50043"/>
    </source>
</evidence>
<name>A0A6N9HGK2_9BURK</name>
<dbReference type="RefSeq" id="WP_161025679.1">
    <property type="nucleotide sequence ID" value="NZ_WWCJ01000007.1"/>
</dbReference>
<keyword evidence="1 3" id="KW-0597">Phosphoprotein</keyword>
<dbReference type="PRINTS" id="PR00038">
    <property type="entry name" value="HTHLUXR"/>
</dbReference>
<dbReference type="GO" id="GO:0000160">
    <property type="term" value="P:phosphorelay signal transduction system"/>
    <property type="evidence" value="ECO:0007669"/>
    <property type="project" value="InterPro"/>
</dbReference>
<organism evidence="6 7">
    <name type="scientific">Pseudoduganella guangdongensis</name>
    <dbReference type="NCBI Taxonomy" id="2692179"/>
    <lineage>
        <taxon>Bacteria</taxon>
        <taxon>Pseudomonadati</taxon>
        <taxon>Pseudomonadota</taxon>
        <taxon>Betaproteobacteria</taxon>
        <taxon>Burkholderiales</taxon>
        <taxon>Oxalobacteraceae</taxon>
        <taxon>Telluria group</taxon>
        <taxon>Pseudoduganella</taxon>
    </lineage>
</organism>
<dbReference type="PANTHER" id="PTHR43214">
    <property type="entry name" value="TWO-COMPONENT RESPONSE REGULATOR"/>
    <property type="match status" value="1"/>
</dbReference>
<comment type="caution">
    <text evidence="6">The sequence shown here is derived from an EMBL/GenBank/DDBJ whole genome shotgun (WGS) entry which is preliminary data.</text>
</comment>
<gene>
    <name evidence="6" type="ORF">GTP41_11255</name>
</gene>
<protein>
    <submittedName>
        <fullName evidence="6">Response regulator</fullName>
    </submittedName>
</protein>
<evidence type="ECO:0000313" key="6">
    <source>
        <dbReference type="EMBL" id="MYN02674.1"/>
    </source>
</evidence>
<dbReference type="PROSITE" id="PS50043">
    <property type="entry name" value="HTH_LUXR_2"/>
    <property type="match status" value="1"/>
</dbReference>
<dbReference type="Proteomes" id="UP000448575">
    <property type="component" value="Unassembled WGS sequence"/>
</dbReference>
<evidence type="ECO:0000259" key="5">
    <source>
        <dbReference type="PROSITE" id="PS50110"/>
    </source>
</evidence>
<keyword evidence="2" id="KW-0238">DNA-binding</keyword>
<dbReference type="PROSITE" id="PS00622">
    <property type="entry name" value="HTH_LUXR_1"/>
    <property type="match status" value="1"/>
</dbReference>
<keyword evidence="7" id="KW-1185">Reference proteome</keyword>
<dbReference type="InterPro" id="IPR058245">
    <property type="entry name" value="NreC/VraR/RcsB-like_REC"/>
</dbReference>
<proteinExistence type="predicted"/>
<accession>A0A6N9HGK2</accession>
<evidence type="ECO:0000256" key="3">
    <source>
        <dbReference type="PROSITE-ProRule" id="PRU00169"/>
    </source>
</evidence>
<dbReference type="PANTHER" id="PTHR43214:SF43">
    <property type="entry name" value="TWO-COMPONENT RESPONSE REGULATOR"/>
    <property type="match status" value="1"/>
</dbReference>
<dbReference type="Pfam" id="PF00196">
    <property type="entry name" value="GerE"/>
    <property type="match status" value="1"/>
</dbReference>
<dbReference type="InterPro" id="IPR001789">
    <property type="entry name" value="Sig_transdc_resp-reg_receiver"/>
</dbReference>
<evidence type="ECO:0000256" key="1">
    <source>
        <dbReference type="ARBA" id="ARBA00022553"/>
    </source>
</evidence>
<sequence>MNTQNLPAGAAPIRVLLVDDHPMLRSGLADAIAGQPDMQVVAEAGDGNEAVAAHAACRPDLTIMDIAMPGMCGVEALQAIRAQFPQARVVMLTTFGGDVQVRRALEAGAAGFLLKSSLRKELLTMIRAVHGGQRYISPEIAQQLASHLGAGLLSEREVEVLRCAADGNANKRIAMELAISEETVKAHMRSILAKLDANDRTHAVTIALKRGIIAL</sequence>